<dbReference type="InterPro" id="IPR028098">
    <property type="entry name" value="Glyco_trans_4-like_N"/>
</dbReference>
<keyword evidence="3" id="KW-0808">Transferase</keyword>
<sequence length="375" mass="41824">MRSKIIFIIPHLLGGGAEKSLLTLINNLDRSKFQPLLVYFTETAAPGAFLAKDVKAVCLHKVNRYSAPRLILSLAALIKREKPSLLVPFMPYAGFLTSMARRLAGTRTPLIISHRSNLSAELQHETFPFLKAYLARQLYPQATSIHCLSQGIGYDLMNNFKISPEKIKVIYNLFDLKEITAKAKQKVEHSWFKQDVPILLACGRLTRQKNYPQMLRAVRRVMDQSPVRLMILGEGEDRRYLEEYTAHLALPSSVAFLGFQANPFAFMARATALVLSSSYEGFGRVIVEAMACGLPVISTRCPYGPEEIITPGVNGLLVPVDDDAALADAILSVLKDEAWRQRLAQGGLARARDFAVENLMPQYEKLFEEVIAGSI</sequence>
<reference evidence="3" key="1">
    <citation type="journal article" date="2020" name="mSystems">
        <title>Genome- and Community-Level Interaction Insights into Carbon Utilization and Element Cycling Functions of Hydrothermarchaeota in Hydrothermal Sediment.</title>
        <authorList>
            <person name="Zhou Z."/>
            <person name="Liu Y."/>
            <person name="Xu W."/>
            <person name="Pan J."/>
            <person name="Luo Z.H."/>
            <person name="Li M."/>
        </authorList>
    </citation>
    <scope>NUCLEOTIDE SEQUENCE [LARGE SCALE GENOMIC DNA]</scope>
    <source>
        <strain evidence="3">SpSt-776</strain>
    </source>
</reference>
<feature type="domain" description="Glycosyltransferase subfamily 4-like N-terminal" evidence="2">
    <location>
        <begin position="15"/>
        <end position="177"/>
    </location>
</feature>
<gene>
    <name evidence="3" type="ORF">ENV62_10070</name>
</gene>
<name>A0A7C3SK42_9BACT</name>
<evidence type="ECO:0000313" key="3">
    <source>
        <dbReference type="EMBL" id="HGB15564.1"/>
    </source>
</evidence>
<dbReference type="Pfam" id="PF13439">
    <property type="entry name" value="Glyco_transf_4"/>
    <property type="match status" value="1"/>
</dbReference>
<dbReference type="InterPro" id="IPR001296">
    <property type="entry name" value="Glyco_trans_1"/>
</dbReference>
<protein>
    <submittedName>
        <fullName evidence="3">Glycosyltransferase</fullName>
    </submittedName>
</protein>
<accession>A0A7C3SK42</accession>
<dbReference type="SUPFAM" id="SSF53756">
    <property type="entry name" value="UDP-Glycosyltransferase/glycogen phosphorylase"/>
    <property type="match status" value="1"/>
</dbReference>
<proteinExistence type="predicted"/>
<dbReference type="EMBL" id="DTHB01000056">
    <property type="protein sequence ID" value="HGB15564.1"/>
    <property type="molecule type" value="Genomic_DNA"/>
</dbReference>
<evidence type="ECO:0000259" key="2">
    <source>
        <dbReference type="Pfam" id="PF13439"/>
    </source>
</evidence>
<feature type="domain" description="Glycosyl transferase family 1" evidence="1">
    <location>
        <begin position="192"/>
        <end position="346"/>
    </location>
</feature>
<dbReference type="GO" id="GO:0016757">
    <property type="term" value="F:glycosyltransferase activity"/>
    <property type="evidence" value="ECO:0007669"/>
    <property type="project" value="InterPro"/>
</dbReference>
<organism evidence="3">
    <name type="scientific">Desulfobacca acetoxidans</name>
    <dbReference type="NCBI Taxonomy" id="60893"/>
    <lineage>
        <taxon>Bacteria</taxon>
        <taxon>Pseudomonadati</taxon>
        <taxon>Thermodesulfobacteriota</taxon>
        <taxon>Desulfobaccia</taxon>
        <taxon>Desulfobaccales</taxon>
        <taxon>Desulfobaccaceae</taxon>
        <taxon>Desulfobacca</taxon>
    </lineage>
</organism>
<dbReference type="AlphaFoldDB" id="A0A7C3SK42"/>
<dbReference type="CDD" id="cd03811">
    <property type="entry name" value="GT4_GT28_WabH-like"/>
    <property type="match status" value="1"/>
</dbReference>
<dbReference type="Gene3D" id="3.40.50.2000">
    <property type="entry name" value="Glycogen Phosphorylase B"/>
    <property type="match status" value="2"/>
</dbReference>
<evidence type="ECO:0000259" key="1">
    <source>
        <dbReference type="Pfam" id="PF00534"/>
    </source>
</evidence>
<dbReference type="PANTHER" id="PTHR12526">
    <property type="entry name" value="GLYCOSYLTRANSFERASE"/>
    <property type="match status" value="1"/>
</dbReference>
<comment type="caution">
    <text evidence="3">The sequence shown here is derived from an EMBL/GenBank/DDBJ whole genome shotgun (WGS) entry which is preliminary data.</text>
</comment>
<dbReference type="PANTHER" id="PTHR12526:SF630">
    <property type="entry name" value="GLYCOSYLTRANSFERASE"/>
    <property type="match status" value="1"/>
</dbReference>
<dbReference type="Pfam" id="PF00534">
    <property type="entry name" value="Glycos_transf_1"/>
    <property type="match status" value="1"/>
</dbReference>